<evidence type="ECO:0000313" key="1">
    <source>
        <dbReference type="EMBL" id="NER09328.1"/>
    </source>
</evidence>
<dbReference type="EMBL" id="JAABOP010000001">
    <property type="protein sequence ID" value="NER09328.1"/>
    <property type="molecule type" value="Genomic_DNA"/>
</dbReference>
<keyword evidence="2" id="KW-1185">Reference proteome</keyword>
<reference evidence="1 2" key="1">
    <citation type="submission" date="2020-01" db="EMBL/GenBank/DDBJ databases">
        <title>Muriicola jejuensis KCTC 22299.</title>
        <authorList>
            <person name="Wang G."/>
        </authorList>
    </citation>
    <scope>NUCLEOTIDE SEQUENCE [LARGE SCALE GENOMIC DNA]</scope>
    <source>
        <strain evidence="1 2">KCTC 22299</strain>
    </source>
</reference>
<gene>
    <name evidence="1" type="ORF">GWK09_02265</name>
</gene>
<dbReference type="AlphaFoldDB" id="A0A6P0UCH0"/>
<protein>
    <submittedName>
        <fullName evidence="1">Uncharacterized protein</fullName>
    </submittedName>
</protein>
<name>A0A6P0UCH0_9FLAO</name>
<accession>A0A6P0UCH0</accession>
<dbReference type="RefSeq" id="WP_163691387.1">
    <property type="nucleotide sequence ID" value="NZ_FXTW01000001.1"/>
</dbReference>
<proteinExistence type="predicted"/>
<comment type="caution">
    <text evidence="1">The sequence shown here is derived from an EMBL/GenBank/DDBJ whole genome shotgun (WGS) entry which is preliminary data.</text>
</comment>
<evidence type="ECO:0000313" key="2">
    <source>
        <dbReference type="Proteomes" id="UP000468443"/>
    </source>
</evidence>
<dbReference type="Proteomes" id="UP000468443">
    <property type="component" value="Unassembled WGS sequence"/>
</dbReference>
<sequence length="99" mass="11219">MRHKRFTSVIAILLLGVFLGIKALDYHPLTHSQDEPVKCELCTLSLLHESTSFDRVVSVTYTPVFWDKRMESMGPVAIILFEDDPVFPSLFGRPPPFLG</sequence>
<organism evidence="1 2">
    <name type="scientific">Muriicola jejuensis</name>
    <dbReference type="NCBI Taxonomy" id="504488"/>
    <lineage>
        <taxon>Bacteria</taxon>
        <taxon>Pseudomonadati</taxon>
        <taxon>Bacteroidota</taxon>
        <taxon>Flavobacteriia</taxon>
        <taxon>Flavobacteriales</taxon>
        <taxon>Flavobacteriaceae</taxon>
        <taxon>Muriicola</taxon>
    </lineage>
</organism>